<protein>
    <recommendedName>
        <fullName evidence="2">XPG-I domain-containing protein</fullName>
    </recommendedName>
</protein>
<dbReference type="InterPro" id="IPR006084">
    <property type="entry name" value="XPG/Rad2"/>
</dbReference>
<dbReference type="InterPro" id="IPR006086">
    <property type="entry name" value="XPG-I_dom"/>
</dbReference>
<dbReference type="PANTHER" id="PTHR11081">
    <property type="entry name" value="FLAP ENDONUCLEASE FAMILY MEMBER"/>
    <property type="match status" value="1"/>
</dbReference>
<dbReference type="SUPFAM" id="SSF88723">
    <property type="entry name" value="PIN domain-like"/>
    <property type="match status" value="1"/>
</dbReference>
<evidence type="ECO:0000259" key="2">
    <source>
        <dbReference type="Pfam" id="PF00867"/>
    </source>
</evidence>
<dbReference type="OrthoDB" id="3005703at2759"/>
<dbReference type="AlphaFoldDB" id="A0A8H5HY99"/>
<evidence type="ECO:0000256" key="1">
    <source>
        <dbReference type="SAM" id="MobiDB-lite"/>
    </source>
</evidence>
<comment type="caution">
    <text evidence="3">The sequence shown here is derived from an EMBL/GenBank/DDBJ whole genome shotgun (WGS) entry which is preliminary data.</text>
</comment>
<dbReference type="PRINTS" id="PR00853">
    <property type="entry name" value="XPGRADSUPER"/>
</dbReference>
<dbReference type="Pfam" id="PF00867">
    <property type="entry name" value="XPG_I"/>
    <property type="match status" value="1"/>
</dbReference>
<dbReference type="PANTHER" id="PTHR11081:SF75">
    <property type="entry name" value="ENDONUCLEASE, PUTATIVE (AFU_ORTHOLOGUE AFUA_3G13260)-RELATED"/>
    <property type="match status" value="1"/>
</dbReference>
<evidence type="ECO:0000313" key="3">
    <source>
        <dbReference type="EMBL" id="KAF5391660.1"/>
    </source>
</evidence>
<keyword evidence="4" id="KW-1185">Reference proteome</keyword>
<dbReference type="InterPro" id="IPR029060">
    <property type="entry name" value="PIN-like_dom_sf"/>
</dbReference>
<dbReference type="Gene3D" id="3.40.50.1010">
    <property type="entry name" value="5'-nuclease"/>
    <property type="match status" value="1"/>
</dbReference>
<gene>
    <name evidence="3" type="ORF">D9757_002481</name>
</gene>
<reference evidence="3 4" key="1">
    <citation type="journal article" date="2020" name="ISME J.">
        <title>Uncovering the hidden diversity of litter-decomposition mechanisms in mushroom-forming fungi.</title>
        <authorList>
            <person name="Floudas D."/>
            <person name="Bentzer J."/>
            <person name="Ahren D."/>
            <person name="Johansson T."/>
            <person name="Persson P."/>
            <person name="Tunlid A."/>
        </authorList>
    </citation>
    <scope>NUCLEOTIDE SEQUENCE [LARGE SCALE GENOMIC DNA]</scope>
    <source>
        <strain evidence="3 4">CBS 406.79</strain>
    </source>
</reference>
<dbReference type="SUPFAM" id="SSF47807">
    <property type="entry name" value="5' to 3' exonuclease, C-terminal subdomain"/>
    <property type="match status" value="1"/>
</dbReference>
<dbReference type="CDD" id="cd09870">
    <property type="entry name" value="PIN_YEN1"/>
    <property type="match status" value="1"/>
</dbReference>
<proteinExistence type="predicted"/>
<name>A0A8H5HY99_9AGAR</name>
<feature type="domain" description="XPG-I" evidence="2">
    <location>
        <begin position="127"/>
        <end position="223"/>
    </location>
</feature>
<feature type="region of interest" description="Disordered" evidence="1">
    <location>
        <begin position="498"/>
        <end position="533"/>
    </location>
</feature>
<sequence>MGIKDFWPLVRNASVSIKVADLALDRGFLKNHYQSRALIIGVDARQVKYQVCLARLDILLWALPGLHTSDTTLTQLNQLLAQFLKASVAVVFVFDGQERASIKRKRQVLFNEPAHYRLAKELMGHYGFYVHTAKGDADAELAGLNQAGAIDAVYTKDSDLFPFGAQCILRVIDPPKKLDNGTRKKSKDRSDLLVDMYRSETVGKKMQVSRFGLILIALLLPNDFTDGVEGIGGQTALGLAKCGFGDHLVNAYTHYSSDPKQLSPMLSQLNKDMVLELKLNQRGYLSFRSPDRAQKMKVSKFPSLADIPALEAFLTPITNLATLSELPRWTPRIPNIDQIASFCIQHFCWSEEHALKKFHAELWEGIIFQMLSSRFGAYNAKTTELLVPRLQPYFHRDKEGDFVPVLSTKFKTKDPLQKLGKKTLGGKISLTCCTESFVQLTGFSVPVQQSQLSRRVKIPVEIVAVATRCTDKIKGLNGLLGDRPLTTVSVASMASTATHPQISAHAGPSKRKEVSLAVDNEEEEEVGQSLTKRRKNGEHIQYIEISDSD</sequence>
<evidence type="ECO:0000313" key="4">
    <source>
        <dbReference type="Proteomes" id="UP000518752"/>
    </source>
</evidence>
<dbReference type="GO" id="GO:0017108">
    <property type="term" value="F:5'-flap endonuclease activity"/>
    <property type="evidence" value="ECO:0007669"/>
    <property type="project" value="TreeGrafter"/>
</dbReference>
<organism evidence="3 4">
    <name type="scientific">Collybiopsis confluens</name>
    <dbReference type="NCBI Taxonomy" id="2823264"/>
    <lineage>
        <taxon>Eukaryota</taxon>
        <taxon>Fungi</taxon>
        <taxon>Dikarya</taxon>
        <taxon>Basidiomycota</taxon>
        <taxon>Agaricomycotina</taxon>
        <taxon>Agaricomycetes</taxon>
        <taxon>Agaricomycetidae</taxon>
        <taxon>Agaricales</taxon>
        <taxon>Marasmiineae</taxon>
        <taxon>Omphalotaceae</taxon>
        <taxon>Collybiopsis</taxon>
    </lineage>
</organism>
<dbReference type="Proteomes" id="UP000518752">
    <property type="component" value="Unassembled WGS sequence"/>
</dbReference>
<dbReference type="EMBL" id="JAACJN010000009">
    <property type="protein sequence ID" value="KAF5391660.1"/>
    <property type="molecule type" value="Genomic_DNA"/>
</dbReference>
<dbReference type="GO" id="GO:0006281">
    <property type="term" value="P:DNA repair"/>
    <property type="evidence" value="ECO:0007669"/>
    <property type="project" value="UniProtKB-ARBA"/>
</dbReference>
<accession>A0A8H5HY99</accession>
<dbReference type="InterPro" id="IPR036279">
    <property type="entry name" value="5-3_exonuclease_C_sf"/>
</dbReference>